<keyword evidence="1" id="KW-1133">Transmembrane helix</keyword>
<keyword evidence="2" id="KW-0255">Endonuclease</keyword>
<feature type="transmembrane region" description="Helical" evidence="1">
    <location>
        <begin position="15"/>
        <end position="38"/>
    </location>
</feature>
<keyword evidence="2" id="KW-0378">Hydrolase</keyword>
<accession>A0A2P5F8I7</accession>
<keyword evidence="2" id="KW-0269">Exonuclease</keyword>
<dbReference type="GO" id="GO:0004519">
    <property type="term" value="F:endonuclease activity"/>
    <property type="evidence" value="ECO:0007669"/>
    <property type="project" value="UniProtKB-KW"/>
</dbReference>
<dbReference type="GO" id="GO:0004527">
    <property type="term" value="F:exonuclease activity"/>
    <property type="evidence" value="ECO:0007669"/>
    <property type="project" value="UniProtKB-KW"/>
</dbReference>
<evidence type="ECO:0000313" key="3">
    <source>
        <dbReference type="Proteomes" id="UP000237000"/>
    </source>
</evidence>
<reference evidence="3" key="1">
    <citation type="submission" date="2016-06" db="EMBL/GenBank/DDBJ databases">
        <title>Parallel loss of symbiosis genes in relatives of nitrogen-fixing non-legume Parasponia.</title>
        <authorList>
            <person name="Van Velzen R."/>
            <person name="Holmer R."/>
            <person name="Bu F."/>
            <person name="Rutten L."/>
            <person name="Van Zeijl A."/>
            <person name="Liu W."/>
            <person name="Santuari L."/>
            <person name="Cao Q."/>
            <person name="Sharma T."/>
            <person name="Shen D."/>
            <person name="Roswanjaya Y."/>
            <person name="Wardhani T."/>
            <person name="Kalhor M.S."/>
            <person name="Jansen J."/>
            <person name="Van den Hoogen J."/>
            <person name="Gungor B."/>
            <person name="Hartog M."/>
            <person name="Hontelez J."/>
            <person name="Verver J."/>
            <person name="Yang W.-C."/>
            <person name="Schijlen E."/>
            <person name="Repin R."/>
            <person name="Schilthuizen M."/>
            <person name="Schranz E."/>
            <person name="Heidstra R."/>
            <person name="Miyata K."/>
            <person name="Fedorova E."/>
            <person name="Kohlen W."/>
            <person name="Bisseling T."/>
            <person name="Smit S."/>
            <person name="Geurts R."/>
        </authorList>
    </citation>
    <scope>NUCLEOTIDE SEQUENCE [LARGE SCALE GENOMIC DNA]</scope>
    <source>
        <strain evidence="3">cv. RG33-2</strain>
    </source>
</reference>
<keyword evidence="2" id="KW-0540">Nuclease</keyword>
<evidence type="ECO:0000256" key="1">
    <source>
        <dbReference type="SAM" id="Phobius"/>
    </source>
</evidence>
<dbReference type="InParanoid" id="A0A2P5F8I7"/>
<dbReference type="AlphaFoldDB" id="A0A2P5F8I7"/>
<gene>
    <name evidence="2" type="ORF">TorRG33x02_101250</name>
</gene>
<dbReference type="EMBL" id="JXTC01000054">
    <property type="protein sequence ID" value="PON94086.1"/>
    <property type="molecule type" value="Genomic_DNA"/>
</dbReference>
<dbReference type="OrthoDB" id="1227454at2759"/>
<protein>
    <submittedName>
        <fullName evidence="2">Endonuclease/exonuclease/phosphatase</fullName>
    </submittedName>
</protein>
<dbReference type="Proteomes" id="UP000237000">
    <property type="component" value="Unassembled WGS sequence"/>
</dbReference>
<sequence>MDSARMGNLWRKLGFVNAIVVSSVGMAGGLFLITSGLAKKIFWAQFTSEVMTKGRIWACIGDLNYVLSVEEKLGGSNFQTYDGSGLREFLFQTVSMDVDYSRGMFTWTDRRDLEHLVKKRLDRVVYNPHWTV</sequence>
<keyword evidence="3" id="KW-1185">Reference proteome</keyword>
<keyword evidence="1" id="KW-0812">Transmembrane</keyword>
<keyword evidence="1" id="KW-0472">Membrane</keyword>
<evidence type="ECO:0000313" key="2">
    <source>
        <dbReference type="EMBL" id="PON94086.1"/>
    </source>
</evidence>
<name>A0A2P5F8I7_TREOI</name>
<organism evidence="2 3">
    <name type="scientific">Trema orientale</name>
    <name type="common">Charcoal tree</name>
    <name type="synonym">Celtis orientalis</name>
    <dbReference type="NCBI Taxonomy" id="63057"/>
    <lineage>
        <taxon>Eukaryota</taxon>
        <taxon>Viridiplantae</taxon>
        <taxon>Streptophyta</taxon>
        <taxon>Embryophyta</taxon>
        <taxon>Tracheophyta</taxon>
        <taxon>Spermatophyta</taxon>
        <taxon>Magnoliopsida</taxon>
        <taxon>eudicotyledons</taxon>
        <taxon>Gunneridae</taxon>
        <taxon>Pentapetalae</taxon>
        <taxon>rosids</taxon>
        <taxon>fabids</taxon>
        <taxon>Rosales</taxon>
        <taxon>Cannabaceae</taxon>
        <taxon>Trema</taxon>
    </lineage>
</organism>
<dbReference type="InterPro" id="IPR036691">
    <property type="entry name" value="Endo/exonu/phosph_ase_sf"/>
</dbReference>
<dbReference type="SUPFAM" id="SSF56219">
    <property type="entry name" value="DNase I-like"/>
    <property type="match status" value="1"/>
</dbReference>
<proteinExistence type="predicted"/>
<comment type="caution">
    <text evidence="2">The sequence shown here is derived from an EMBL/GenBank/DDBJ whole genome shotgun (WGS) entry which is preliminary data.</text>
</comment>